<evidence type="ECO:0000256" key="1">
    <source>
        <dbReference type="SAM" id="MobiDB-lite"/>
    </source>
</evidence>
<evidence type="ECO:0000313" key="3">
    <source>
        <dbReference type="Proteomes" id="UP000053593"/>
    </source>
</evidence>
<dbReference type="EMBL" id="KN835112">
    <property type="protein sequence ID" value="KIK49685.1"/>
    <property type="molecule type" value="Genomic_DNA"/>
</dbReference>
<gene>
    <name evidence="2" type="ORF">GYMLUDRAFT_51597</name>
</gene>
<feature type="compositionally biased region" description="Polar residues" evidence="1">
    <location>
        <begin position="115"/>
        <end position="129"/>
    </location>
</feature>
<dbReference type="HOGENOM" id="CLU_1496365_0_0_1"/>
<dbReference type="Proteomes" id="UP000053593">
    <property type="component" value="Unassembled WGS sequence"/>
</dbReference>
<sequence>MSDGEEEEEEEEDRYVYGGYEYAYYSGAFPPQRALDRTLKRLRKLRHLRPWSPPLMHRLRAQTQPIASPSHGFFSPFRGRSIVNQSDGSAGSSVPPSSFQYRTIIMFPVLDSTSDGDSLTTRTSFSSTPKQDRRPSGKFGQIHGVRFGHFADDDETNDDDYKIAQCTYGGRYNVTEKEHDNHYMRASERAHRTIGVV</sequence>
<evidence type="ECO:0000313" key="2">
    <source>
        <dbReference type="EMBL" id="KIK49685.1"/>
    </source>
</evidence>
<reference evidence="2 3" key="1">
    <citation type="submission" date="2014-04" db="EMBL/GenBank/DDBJ databases">
        <title>Evolutionary Origins and Diversification of the Mycorrhizal Mutualists.</title>
        <authorList>
            <consortium name="DOE Joint Genome Institute"/>
            <consortium name="Mycorrhizal Genomics Consortium"/>
            <person name="Kohler A."/>
            <person name="Kuo A."/>
            <person name="Nagy L.G."/>
            <person name="Floudas D."/>
            <person name="Copeland A."/>
            <person name="Barry K.W."/>
            <person name="Cichocki N."/>
            <person name="Veneault-Fourrey C."/>
            <person name="LaButti K."/>
            <person name="Lindquist E.A."/>
            <person name="Lipzen A."/>
            <person name="Lundell T."/>
            <person name="Morin E."/>
            <person name="Murat C."/>
            <person name="Riley R."/>
            <person name="Ohm R."/>
            <person name="Sun H."/>
            <person name="Tunlid A."/>
            <person name="Henrissat B."/>
            <person name="Grigoriev I.V."/>
            <person name="Hibbett D.S."/>
            <person name="Martin F."/>
        </authorList>
    </citation>
    <scope>NUCLEOTIDE SEQUENCE [LARGE SCALE GENOMIC DNA]</scope>
    <source>
        <strain evidence="2 3">FD-317 M1</strain>
    </source>
</reference>
<dbReference type="AlphaFoldDB" id="A0A0D0AHU3"/>
<protein>
    <submittedName>
        <fullName evidence="2">Uncharacterized protein</fullName>
    </submittedName>
</protein>
<proteinExistence type="predicted"/>
<name>A0A0D0AHU3_9AGAR</name>
<keyword evidence="3" id="KW-1185">Reference proteome</keyword>
<feature type="region of interest" description="Disordered" evidence="1">
    <location>
        <begin position="115"/>
        <end position="141"/>
    </location>
</feature>
<organism evidence="2 3">
    <name type="scientific">Collybiopsis luxurians FD-317 M1</name>
    <dbReference type="NCBI Taxonomy" id="944289"/>
    <lineage>
        <taxon>Eukaryota</taxon>
        <taxon>Fungi</taxon>
        <taxon>Dikarya</taxon>
        <taxon>Basidiomycota</taxon>
        <taxon>Agaricomycotina</taxon>
        <taxon>Agaricomycetes</taxon>
        <taxon>Agaricomycetidae</taxon>
        <taxon>Agaricales</taxon>
        <taxon>Marasmiineae</taxon>
        <taxon>Omphalotaceae</taxon>
        <taxon>Collybiopsis</taxon>
        <taxon>Collybiopsis luxurians</taxon>
    </lineage>
</organism>
<accession>A0A0D0AHU3</accession>